<dbReference type="Pfam" id="PF26639">
    <property type="entry name" value="Het-6_barrel"/>
    <property type="match status" value="1"/>
</dbReference>
<gene>
    <name evidence="1" type="ORF">PG996_006819</name>
</gene>
<evidence type="ECO:0000313" key="1">
    <source>
        <dbReference type="EMBL" id="KAK8067707.1"/>
    </source>
</evidence>
<name>A0ABR1V943_9PEZI</name>
<keyword evidence="2" id="KW-1185">Reference proteome</keyword>
<organism evidence="1 2">
    <name type="scientific">Apiospora saccharicola</name>
    <dbReference type="NCBI Taxonomy" id="335842"/>
    <lineage>
        <taxon>Eukaryota</taxon>
        <taxon>Fungi</taxon>
        <taxon>Dikarya</taxon>
        <taxon>Ascomycota</taxon>
        <taxon>Pezizomycotina</taxon>
        <taxon>Sordariomycetes</taxon>
        <taxon>Xylariomycetidae</taxon>
        <taxon>Amphisphaeriales</taxon>
        <taxon>Apiosporaceae</taxon>
        <taxon>Apiospora</taxon>
    </lineage>
</organism>
<proteinExistence type="predicted"/>
<evidence type="ECO:0000313" key="2">
    <source>
        <dbReference type="Proteomes" id="UP001446871"/>
    </source>
</evidence>
<reference evidence="1 2" key="1">
    <citation type="submission" date="2023-01" db="EMBL/GenBank/DDBJ databases">
        <title>Analysis of 21 Apiospora genomes using comparative genomics revels a genus with tremendous synthesis potential of carbohydrate active enzymes and secondary metabolites.</title>
        <authorList>
            <person name="Sorensen T."/>
        </authorList>
    </citation>
    <scope>NUCLEOTIDE SEQUENCE [LARGE SCALE GENOMIC DNA]</scope>
    <source>
        <strain evidence="1 2">CBS 83171</strain>
    </source>
</reference>
<dbReference type="Proteomes" id="UP001446871">
    <property type="component" value="Unassembled WGS sequence"/>
</dbReference>
<comment type="caution">
    <text evidence="1">The sequence shown here is derived from an EMBL/GenBank/DDBJ whole genome shotgun (WGS) entry which is preliminary data.</text>
</comment>
<sequence length="213" mass="23769">MRSSPARFAHVFRQWESPAASLIPDWDHRFGPSSMIDAFAVTLVADKGDLHGQKPRAFSKNALGFAQWYRLCGTGVLEAADDAAGGYLRDVEFFLEWAGIEAWETAEALAQSEEAGGKSKLPYSLRCYRKAVEYTIYDRRFFVTEGGSMGLAAPGAQVGDRIAYIPGAYQPFVLRDLGDGKGWTMQGDCYLYGLDVFALFRDDRHLVEEFVIR</sequence>
<protein>
    <submittedName>
        <fullName evidence="1">Uncharacterized protein</fullName>
    </submittedName>
</protein>
<dbReference type="EMBL" id="JAQQWM010000004">
    <property type="protein sequence ID" value="KAK8067707.1"/>
    <property type="molecule type" value="Genomic_DNA"/>
</dbReference>
<accession>A0ABR1V943</accession>